<keyword evidence="2" id="KW-1185">Reference proteome</keyword>
<name>A0A841EM21_9BACT</name>
<organism evidence="1 2">
    <name type="scientific">Arcicella rosea</name>
    <dbReference type="NCBI Taxonomy" id="502909"/>
    <lineage>
        <taxon>Bacteria</taxon>
        <taxon>Pseudomonadati</taxon>
        <taxon>Bacteroidota</taxon>
        <taxon>Cytophagia</taxon>
        <taxon>Cytophagales</taxon>
        <taxon>Flectobacillaceae</taxon>
        <taxon>Arcicella</taxon>
    </lineage>
</organism>
<dbReference type="AlphaFoldDB" id="A0A841EM21"/>
<gene>
    <name evidence="1" type="ORF">HNP25_000722</name>
</gene>
<dbReference type="EMBL" id="JACHKT010000003">
    <property type="protein sequence ID" value="MBB6002073.1"/>
    <property type="molecule type" value="Genomic_DNA"/>
</dbReference>
<evidence type="ECO:0008006" key="3">
    <source>
        <dbReference type="Google" id="ProtNLM"/>
    </source>
</evidence>
<dbReference type="Proteomes" id="UP000524404">
    <property type="component" value="Unassembled WGS sequence"/>
</dbReference>
<dbReference type="InterPro" id="IPR013783">
    <property type="entry name" value="Ig-like_fold"/>
</dbReference>
<sequence length="146" mass="15748">MKKIIIFALGISVFFACQNKQKSDNQSTAEAVAALQPTSDKFPVMKADSQSVDLGVITEGDTIVHIYKFTNTGNMPLVLSNVNASCGCTTPSYSTTPVEPGEQGFIKVKFDSKGKEGKLSKTVTAFANTNPAENTFSFKIEVLKKK</sequence>
<dbReference type="PANTHER" id="PTHR37833">
    <property type="entry name" value="LIPOPROTEIN-RELATED"/>
    <property type="match status" value="1"/>
</dbReference>
<proteinExistence type="predicted"/>
<protein>
    <recommendedName>
        <fullName evidence="3">DUF1573 domain-containing protein</fullName>
    </recommendedName>
</protein>
<dbReference type="Pfam" id="PF07610">
    <property type="entry name" value="DUF1573"/>
    <property type="match status" value="1"/>
</dbReference>
<accession>A0A841EM21</accession>
<evidence type="ECO:0000313" key="2">
    <source>
        <dbReference type="Proteomes" id="UP000524404"/>
    </source>
</evidence>
<reference evidence="1 2" key="1">
    <citation type="submission" date="2020-08" db="EMBL/GenBank/DDBJ databases">
        <title>Functional genomics of gut bacteria from endangered species of beetles.</title>
        <authorList>
            <person name="Carlos-Shanley C."/>
        </authorList>
    </citation>
    <scope>NUCLEOTIDE SEQUENCE [LARGE SCALE GENOMIC DNA]</scope>
    <source>
        <strain evidence="1 2">S00070</strain>
    </source>
</reference>
<dbReference type="PROSITE" id="PS51257">
    <property type="entry name" value="PROKAR_LIPOPROTEIN"/>
    <property type="match status" value="1"/>
</dbReference>
<comment type="caution">
    <text evidence="1">The sequence shown here is derived from an EMBL/GenBank/DDBJ whole genome shotgun (WGS) entry which is preliminary data.</text>
</comment>
<evidence type="ECO:0000313" key="1">
    <source>
        <dbReference type="EMBL" id="MBB6002073.1"/>
    </source>
</evidence>
<dbReference type="InterPro" id="IPR011467">
    <property type="entry name" value="DUF1573"/>
</dbReference>
<dbReference type="RefSeq" id="WP_184130377.1">
    <property type="nucleotide sequence ID" value="NZ_JACHKT010000003.1"/>
</dbReference>
<dbReference type="PANTHER" id="PTHR37833:SF1">
    <property type="entry name" value="SIGNAL PEPTIDE PROTEIN"/>
    <property type="match status" value="1"/>
</dbReference>
<dbReference type="Gene3D" id="2.60.40.10">
    <property type="entry name" value="Immunoglobulins"/>
    <property type="match status" value="1"/>
</dbReference>